<name>A0ABZ2KVJ5_9BACT</name>
<dbReference type="PANTHER" id="PTHR31645:SF0">
    <property type="entry name" value="OLIGOPEPTIDE TRANSPORTER YGL114W-RELATED"/>
    <property type="match status" value="1"/>
</dbReference>
<feature type="transmembrane region" description="Helical" evidence="6">
    <location>
        <begin position="365"/>
        <end position="386"/>
    </location>
</feature>
<feature type="transmembrane region" description="Helical" evidence="6">
    <location>
        <begin position="420"/>
        <end position="438"/>
    </location>
</feature>
<evidence type="ECO:0000256" key="5">
    <source>
        <dbReference type="ARBA" id="ARBA00023136"/>
    </source>
</evidence>
<evidence type="ECO:0000256" key="2">
    <source>
        <dbReference type="ARBA" id="ARBA00022448"/>
    </source>
</evidence>
<reference evidence="7" key="1">
    <citation type="submission" date="2021-12" db="EMBL/GenBank/DDBJ databases">
        <title>Discovery of the Pendulisporaceae a myxobacterial family with distinct sporulation behavior and unique specialized metabolism.</title>
        <authorList>
            <person name="Garcia R."/>
            <person name="Popoff A."/>
            <person name="Bader C.D."/>
            <person name="Loehr J."/>
            <person name="Walesch S."/>
            <person name="Walt C."/>
            <person name="Boldt J."/>
            <person name="Bunk B."/>
            <person name="Haeckl F.J.F.P.J."/>
            <person name="Gunesch A.P."/>
            <person name="Birkelbach J."/>
            <person name="Nuebel U."/>
            <person name="Pietschmann T."/>
            <person name="Bach T."/>
            <person name="Mueller R."/>
        </authorList>
    </citation>
    <scope>NUCLEOTIDE SEQUENCE</scope>
    <source>
        <strain evidence="7">MSr11367</strain>
    </source>
</reference>
<feature type="transmembrane region" description="Helical" evidence="6">
    <location>
        <begin position="33"/>
        <end position="51"/>
    </location>
</feature>
<evidence type="ECO:0000256" key="1">
    <source>
        <dbReference type="ARBA" id="ARBA00004141"/>
    </source>
</evidence>
<evidence type="ECO:0000313" key="7">
    <source>
        <dbReference type="EMBL" id="WXB00990.1"/>
    </source>
</evidence>
<organism evidence="7 8">
    <name type="scientific">Pendulispora rubella</name>
    <dbReference type="NCBI Taxonomy" id="2741070"/>
    <lineage>
        <taxon>Bacteria</taxon>
        <taxon>Pseudomonadati</taxon>
        <taxon>Myxococcota</taxon>
        <taxon>Myxococcia</taxon>
        <taxon>Myxococcales</taxon>
        <taxon>Sorangiineae</taxon>
        <taxon>Pendulisporaceae</taxon>
        <taxon>Pendulispora</taxon>
    </lineage>
</organism>
<keyword evidence="3 6" id="KW-0812">Transmembrane</keyword>
<dbReference type="RefSeq" id="WP_394830597.1">
    <property type="nucleotide sequence ID" value="NZ_CP089929.1"/>
</dbReference>
<dbReference type="EMBL" id="CP089983">
    <property type="protein sequence ID" value="WXB00990.1"/>
    <property type="molecule type" value="Genomic_DNA"/>
</dbReference>
<keyword evidence="5 6" id="KW-0472">Membrane</keyword>
<feature type="transmembrane region" description="Helical" evidence="6">
    <location>
        <begin position="256"/>
        <end position="275"/>
    </location>
</feature>
<evidence type="ECO:0000256" key="4">
    <source>
        <dbReference type="ARBA" id="ARBA00022989"/>
    </source>
</evidence>
<feature type="transmembrane region" description="Helical" evidence="6">
    <location>
        <begin position="58"/>
        <end position="81"/>
    </location>
</feature>
<dbReference type="Pfam" id="PF03169">
    <property type="entry name" value="OPT"/>
    <property type="match status" value="2"/>
</dbReference>
<feature type="transmembrane region" description="Helical" evidence="6">
    <location>
        <begin position="282"/>
        <end position="301"/>
    </location>
</feature>
<feature type="transmembrane region" description="Helical" evidence="6">
    <location>
        <begin position="450"/>
        <end position="477"/>
    </location>
</feature>
<dbReference type="PANTHER" id="PTHR31645">
    <property type="entry name" value="OLIGOPEPTIDE TRANSPORTER YGL114W-RELATED"/>
    <property type="match status" value="1"/>
</dbReference>
<evidence type="ECO:0000313" key="8">
    <source>
        <dbReference type="Proteomes" id="UP001374803"/>
    </source>
</evidence>
<evidence type="ECO:0000256" key="6">
    <source>
        <dbReference type="SAM" id="Phobius"/>
    </source>
</evidence>
<comment type="subcellular location">
    <subcellularLocation>
        <location evidence="1">Membrane</location>
        <topology evidence="1">Multi-pass membrane protein</topology>
    </subcellularLocation>
</comment>
<feature type="transmembrane region" description="Helical" evidence="6">
    <location>
        <begin position="489"/>
        <end position="513"/>
    </location>
</feature>
<dbReference type="InterPro" id="IPR045035">
    <property type="entry name" value="YSL-like"/>
</dbReference>
<gene>
    <name evidence="7" type="ORF">LVJ94_29230</name>
</gene>
<dbReference type="InterPro" id="IPR004813">
    <property type="entry name" value="OPT"/>
</dbReference>
<keyword evidence="2" id="KW-0813">Transport</keyword>
<feature type="transmembrane region" description="Helical" evidence="6">
    <location>
        <begin position="213"/>
        <end position="236"/>
    </location>
</feature>
<feature type="transmembrane region" description="Helical" evidence="6">
    <location>
        <begin position="183"/>
        <end position="206"/>
    </location>
</feature>
<accession>A0ABZ2KVJ5</accession>
<sequence length="515" mass="51299">MTMRPREFAAAAIVAAVVGVVFPYATLRLGFGPNVSIVSTLLGFVVLRATGSSGRTSLHVACTAGVAAGQTAFMGVALAAFEILRTRDPGRFTLHPSAPVVFAWIGSAGALGVLAALPLRRHFIEREKLTFAGGACAAETMLALDRRDGAQHGRRDIAALAVSFVCASGFTFLRPAALAVSPLGIGSGMLIGLRVALSMALGGALAHAFPAHLLPWMGAALVVAGGLTSALMRVPAMLSGIASTRTAADVGRYRPAIVAAGAALVVLCAIDGFALHLSVPMTLASVVLAAPLLLVGTRVLGETNWAPVVSLATLAQAVLASIDPGNLAGTMVGGALCGAIPNGGQHMMQSFRAASIVGASTRTTAVAQLIGVVIGALALSVTYPLLAAAHPGSGIVSPLSEAWATSAEALARGPSSMPHAVVVAMTAAGAAGVVLALLERRFGRVMPSAPALGIGILVPWGLASGVLAGSAAAWIAARFAPRSTSTRGAAVASGLVAGEALAACGMAAVTALLGH</sequence>
<proteinExistence type="predicted"/>
<evidence type="ECO:0000256" key="3">
    <source>
        <dbReference type="ARBA" id="ARBA00022692"/>
    </source>
</evidence>
<protein>
    <submittedName>
        <fullName evidence="7">OPT/YSL family transporter</fullName>
    </submittedName>
</protein>
<feature type="transmembrane region" description="Helical" evidence="6">
    <location>
        <begin position="101"/>
        <end position="119"/>
    </location>
</feature>
<keyword evidence="8" id="KW-1185">Reference proteome</keyword>
<dbReference type="Proteomes" id="UP001374803">
    <property type="component" value="Chromosome"/>
</dbReference>
<keyword evidence="4 6" id="KW-1133">Transmembrane helix</keyword>